<dbReference type="EMBL" id="JBBPBM010000009">
    <property type="protein sequence ID" value="KAK8569123.1"/>
    <property type="molecule type" value="Genomic_DNA"/>
</dbReference>
<organism evidence="2 3">
    <name type="scientific">Hibiscus sabdariffa</name>
    <name type="common">roselle</name>
    <dbReference type="NCBI Taxonomy" id="183260"/>
    <lineage>
        <taxon>Eukaryota</taxon>
        <taxon>Viridiplantae</taxon>
        <taxon>Streptophyta</taxon>
        <taxon>Embryophyta</taxon>
        <taxon>Tracheophyta</taxon>
        <taxon>Spermatophyta</taxon>
        <taxon>Magnoliopsida</taxon>
        <taxon>eudicotyledons</taxon>
        <taxon>Gunneridae</taxon>
        <taxon>Pentapetalae</taxon>
        <taxon>rosids</taxon>
        <taxon>malvids</taxon>
        <taxon>Malvales</taxon>
        <taxon>Malvaceae</taxon>
        <taxon>Malvoideae</taxon>
        <taxon>Hibiscus</taxon>
    </lineage>
</organism>
<proteinExistence type="predicted"/>
<evidence type="ECO:0000256" key="1">
    <source>
        <dbReference type="SAM" id="MobiDB-lite"/>
    </source>
</evidence>
<accession>A0ABR2F2E5</accession>
<sequence length="284" mass="30889">MESSKTSGYSMVARILIESEGDDDDPSVVVGRSSVDSEVLHQPLVVTMGVDGSPSVPKPYFRDMVVGQNEAGEGSLRLKDPVTTRPSSLTVTPLAEGGSNDTETVDSSRSQPIAVEHVAQDSIPMVGIQVQNVTHPSVNDKLLENVNPRVNRKGVAETMRTDVDLHGSEKSSVITAKDTIITAPTSFQADKHTTIRVVEEGANRNVNPSVGIPQKNGKLKKEEVNNQKPVEVSKWIKNVTIELSTGSFVEHGEIRNNEPDCHARSNIQWIENSTYEGEWNAVVQ</sequence>
<reference evidence="2 3" key="1">
    <citation type="journal article" date="2024" name="G3 (Bethesda)">
        <title>Genome assembly of Hibiscus sabdariffa L. provides insights into metabolisms of medicinal natural products.</title>
        <authorList>
            <person name="Kim T."/>
        </authorList>
    </citation>
    <scope>NUCLEOTIDE SEQUENCE [LARGE SCALE GENOMIC DNA]</scope>
    <source>
        <strain evidence="2">TK-2024</strain>
        <tissue evidence="2">Old leaves</tissue>
    </source>
</reference>
<gene>
    <name evidence="2" type="ORF">V6N12_007655</name>
</gene>
<feature type="region of interest" description="Disordered" evidence="1">
    <location>
        <begin position="72"/>
        <end position="110"/>
    </location>
</feature>
<keyword evidence="3" id="KW-1185">Reference proteome</keyword>
<dbReference type="Proteomes" id="UP001472677">
    <property type="component" value="Unassembled WGS sequence"/>
</dbReference>
<evidence type="ECO:0000313" key="3">
    <source>
        <dbReference type="Proteomes" id="UP001472677"/>
    </source>
</evidence>
<evidence type="ECO:0000313" key="2">
    <source>
        <dbReference type="EMBL" id="KAK8569123.1"/>
    </source>
</evidence>
<feature type="compositionally biased region" description="Polar residues" evidence="1">
    <location>
        <begin position="99"/>
        <end position="110"/>
    </location>
</feature>
<name>A0ABR2F2E5_9ROSI</name>
<protein>
    <submittedName>
        <fullName evidence="2">Uncharacterized protein</fullName>
    </submittedName>
</protein>
<comment type="caution">
    <text evidence="2">The sequence shown here is derived from an EMBL/GenBank/DDBJ whole genome shotgun (WGS) entry which is preliminary data.</text>
</comment>